<sequence length="235" mass="25086">MFCPVCGKKNPDNARFCAACGRAFSHGSTTSVKPKASLVGFTKVLPFVGVAVVVVAAVLVISNLIGGRGSAQEIADELTASSQRVFDEGFSDDSVREYAAVFVDAMPPEGLEMLIEEGLVDSREGAIELVGESLLNSLSGQDSVFNKVDIEMKIVVGDEVDADYLDRVNEQFESHGKSIRATEGYILGGEVTITALEDVGVLDAGQTTTQSMGNTGYTAIKIGNEWYVWMTAVNW</sequence>
<keyword evidence="1" id="KW-0472">Membrane</keyword>
<reference evidence="3" key="1">
    <citation type="journal article" date="2021" name="PeerJ">
        <title>Extensive microbial diversity within the chicken gut microbiome revealed by metagenomics and culture.</title>
        <authorList>
            <person name="Gilroy R."/>
            <person name="Ravi A."/>
            <person name="Getino M."/>
            <person name="Pursley I."/>
            <person name="Horton D.L."/>
            <person name="Alikhan N.F."/>
            <person name="Baker D."/>
            <person name="Gharbi K."/>
            <person name="Hall N."/>
            <person name="Watson M."/>
            <person name="Adriaenssens E.M."/>
            <person name="Foster-Nyarko E."/>
            <person name="Jarju S."/>
            <person name="Secka A."/>
            <person name="Antonio M."/>
            <person name="Oren A."/>
            <person name="Chaudhuri R.R."/>
            <person name="La Ragione R."/>
            <person name="Hildebrand F."/>
            <person name="Pallen M.J."/>
        </authorList>
    </citation>
    <scope>NUCLEOTIDE SEQUENCE</scope>
    <source>
        <strain evidence="3">ChiHjej10B9-743</strain>
    </source>
</reference>
<evidence type="ECO:0000259" key="2">
    <source>
        <dbReference type="Pfam" id="PF13240"/>
    </source>
</evidence>
<feature type="transmembrane region" description="Helical" evidence="1">
    <location>
        <begin position="44"/>
        <end position="65"/>
    </location>
</feature>
<dbReference type="Pfam" id="PF13240">
    <property type="entry name" value="Zn_Ribbon_1"/>
    <property type="match status" value="1"/>
</dbReference>
<evidence type="ECO:0000256" key="1">
    <source>
        <dbReference type="SAM" id="Phobius"/>
    </source>
</evidence>
<organism evidence="3 4">
    <name type="scientific">Candidatus Olsenella excrementavium</name>
    <dbReference type="NCBI Taxonomy" id="2838709"/>
    <lineage>
        <taxon>Bacteria</taxon>
        <taxon>Bacillati</taxon>
        <taxon>Actinomycetota</taxon>
        <taxon>Coriobacteriia</taxon>
        <taxon>Coriobacteriales</taxon>
        <taxon>Atopobiaceae</taxon>
        <taxon>Olsenella</taxon>
    </lineage>
</organism>
<evidence type="ECO:0000313" key="4">
    <source>
        <dbReference type="Proteomes" id="UP000824133"/>
    </source>
</evidence>
<name>A0A9D1ZA64_9ACTN</name>
<dbReference type="EMBL" id="DXCP01000033">
    <property type="protein sequence ID" value="HIY79655.1"/>
    <property type="molecule type" value="Genomic_DNA"/>
</dbReference>
<keyword evidence="1" id="KW-1133">Transmembrane helix</keyword>
<proteinExistence type="predicted"/>
<gene>
    <name evidence="3" type="ORF">IAA42_04370</name>
</gene>
<dbReference type="InterPro" id="IPR026870">
    <property type="entry name" value="Zinc_ribbon_dom"/>
</dbReference>
<keyword evidence="1" id="KW-0812">Transmembrane</keyword>
<comment type="caution">
    <text evidence="3">The sequence shown here is derived from an EMBL/GenBank/DDBJ whole genome shotgun (WGS) entry which is preliminary data.</text>
</comment>
<feature type="domain" description="Zinc-ribbon" evidence="2">
    <location>
        <begin position="2"/>
        <end position="22"/>
    </location>
</feature>
<reference evidence="3" key="2">
    <citation type="submission" date="2021-04" db="EMBL/GenBank/DDBJ databases">
        <authorList>
            <person name="Gilroy R."/>
        </authorList>
    </citation>
    <scope>NUCLEOTIDE SEQUENCE</scope>
    <source>
        <strain evidence="3">ChiHjej10B9-743</strain>
    </source>
</reference>
<evidence type="ECO:0000313" key="3">
    <source>
        <dbReference type="EMBL" id="HIY79655.1"/>
    </source>
</evidence>
<protein>
    <submittedName>
        <fullName evidence="3">Zinc ribbon domain-containing protein</fullName>
    </submittedName>
</protein>
<dbReference type="Proteomes" id="UP000824133">
    <property type="component" value="Unassembled WGS sequence"/>
</dbReference>
<accession>A0A9D1ZA64</accession>
<dbReference type="AlphaFoldDB" id="A0A9D1ZA64"/>